<protein>
    <recommendedName>
        <fullName evidence="1">D-alanyl-D-alanine carboxypeptidase-like core domain-containing protein</fullName>
    </recommendedName>
</protein>
<evidence type="ECO:0000259" key="1">
    <source>
        <dbReference type="Pfam" id="PF02557"/>
    </source>
</evidence>
<evidence type="ECO:0000313" key="2">
    <source>
        <dbReference type="EMBL" id="MDR6867695.1"/>
    </source>
</evidence>
<gene>
    <name evidence="2" type="ORF">J2Y69_002299</name>
</gene>
<dbReference type="Proteomes" id="UP001259347">
    <property type="component" value="Unassembled WGS sequence"/>
</dbReference>
<dbReference type="SUPFAM" id="SSF55166">
    <property type="entry name" value="Hedgehog/DD-peptidase"/>
    <property type="match status" value="1"/>
</dbReference>
<organism evidence="2 3">
    <name type="scientific">Microbacterium resistens</name>
    <dbReference type="NCBI Taxonomy" id="156977"/>
    <lineage>
        <taxon>Bacteria</taxon>
        <taxon>Bacillati</taxon>
        <taxon>Actinomycetota</taxon>
        <taxon>Actinomycetes</taxon>
        <taxon>Micrococcales</taxon>
        <taxon>Microbacteriaceae</taxon>
        <taxon>Microbacterium</taxon>
    </lineage>
</organism>
<feature type="domain" description="D-alanyl-D-alanine carboxypeptidase-like core" evidence="1">
    <location>
        <begin position="11"/>
        <end position="145"/>
    </location>
</feature>
<name>A0ABU1SDK8_9MICO</name>
<dbReference type="Gene3D" id="3.30.1380.10">
    <property type="match status" value="1"/>
</dbReference>
<proteinExistence type="predicted"/>
<dbReference type="Pfam" id="PF02557">
    <property type="entry name" value="VanY"/>
    <property type="match status" value="1"/>
</dbReference>
<sequence>MADYLSIDGSRVAPGVAAALRVMGAAFRDAFGVELLVTSGTRTHQEQIGIFLSTYRAQASGDGPFGDVRWWQGVRYVRYDPSGTAAQPGTSLHESDRALDLRDSGEDAGVASGGNPRADWLRANAERWGFAPNGYGFGEPWHYEYQLDPWEIPDWAAGKIPATPTKTIHPYEEEDTMPDSMFAVVDGVPSWCWLNWGTGTLFAVHTQEEADWIGGYMGSVKFDWSRDPIGDAKYKNKLALFGMLAPTVKIQGSSLTPTDLARIQGMLNGGARAALTGAV</sequence>
<evidence type="ECO:0000313" key="3">
    <source>
        <dbReference type="Proteomes" id="UP001259347"/>
    </source>
</evidence>
<reference evidence="2 3" key="1">
    <citation type="submission" date="2023-07" db="EMBL/GenBank/DDBJ databases">
        <title>Sorghum-associated microbial communities from plants grown in Nebraska, USA.</title>
        <authorList>
            <person name="Schachtman D."/>
        </authorList>
    </citation>
    <scope>NUCLEOTIDE SEQUENCE [LARGE SCALE GENOMIC DNA]</scope>
    <source>
        <strain evidence="2 3">2980</strain>
    </source>
</reference>
<dbReference type="RefSeq" id="WP_310020741.1">
    <property type="nucleotide sequence ID" value="NZ_JAVDUM010000009.1"/>
</dbReference>
<accession>A0ABU1SDK8</accession>
<dbReference type="InterPro" id="IPR003709">
    <property type="entry name" value="VanY-like_core_dom"/>
</dbReference>
<dbReference type="CDD" id="cd14814">
    <property type="entry name" value="Peptidase_M15"/>
    <property type="match status" value="1"/>
</dbReference>
<keyword evidence="3" id="KW-1185">Reference proteome</keyword>
<dbReference type="InterPro" id="IPR009045">
    <property type="entry name" value="Zn_M74/Hedgehog-like"/>
</dbReference>
<dbReference type="EMBL" id="JAVDUM010000009">
    <property type="protein sequence ID" value="MDR6867695.1"/>
    <property type="molecule type" value="Genomic_DNA"/>
</dbReference>
<comment type="caution">
    <text evidence="2">The sequence shown here is derived from an EMBL/GenBank/DDBJ whole genome shotgun (WGS) entry which is preliminary data.</text>
</comment>